<dbReference type="SMART" id="SM00046">
    <property type="entry name" value="DAGKc"/>
    <property type="match status" value="1"/>
</dbReference>
<evidence type="ECO:0000256" key="5">
    <source>
        <dbReference type="ARBA" id="ARBA00022741"/>
    </source>
</evidence>
<dbReference type="PROSITE" id="PS50146">
    <property type="entry name" value="DAGK"/>
    <property type="match status" value="1"/>
</dbReference>
<evidence type="ECO:0000256" key="3">
    <source>
        <dbReference type="ARBA" id="ARBA00022516"/>
    </source>
</evidence>
<comment type="cofactor">
    <cofactor evidence="1">
        <name>Mg(2+)</name>
        <dbReference type="ChEBI" id="CHEBI:18420"/>
    </cofactor>
</comment>
<name>A0ABV7CSW6_9BACI</name>
<evidence type="ECO:0000256" key="4">
    <source>
        <dbReference type="ARBA" id="ARBA00022679"/>
    </source>
</evidence>
<reference evidence="13" key="1">
    <citation type="journal article" date="2019" name="Int. J. Syst. Evol. Microbiol.">
        <title>The Global Catalogue of Microorganisms (GCM) 10K type strain sequencing project: providing services to taxonomists for standard genome sequencing and annotation.</title>
        <authorList>
            <consortium name="The Broad Institute Genomics Platform"/>
            <consortium name="The Broad Institute Genome Sequencing Center for Infectious Disease"/>
            <person name="Wu L."/>
            <person name="Ma J."/>
        </authorList>
    </citation>
    <scope>NUCLEOTIDE SEQUENCE [LARGE SCALE GENOMIC DNA]</scope>
    <source>
        <strain evidence="13">KCTC 13128</strain>
    </source>
</reference>
<keyword evidence="4 12" id="KW-0808">Transferase</keyword>
<dbReference type="EMBL" id="JBHRSA010000009">
    <property type="protein sequence ID" value="MFC3039310.1"/>
    <property type="molecule type" value="Genomic_DNA"/>
</dbReference>
<dbReference type="Gene3D" id="2.60.200.40">
    <property type="match status" value="1"/>
</dbReference>
<evidence type="ECO:0000256" key="8">
    <source>
        <dbReference type="ARBA" id="ARBA00023098"/>
    </source>
</evidence>
<evidence type="ECO:0000256" key="6">
    <source>
        <dbReference type="ARBA" id="ARBA00022777"/>
    </source>
</evidence>
<keyword evidence="7" id="KW-0067">ATP-binding</keyword>
<dbReference type="SUPFAM" id="SSF111331">
    <property type="entry name" value="NAD kinase/diacylglycerol kinase-like"/>
    <property type="match status" value="1"/>
</dbReference>
<comment type="caution">
    <text evidence="12">The sequence shown here is derived from an EMBL/GenBank/DDBJ whole genome shotgun (WGS) entry which is preliminary data.</text>
</comment>
<evidence type="ECO:0000313" key="13">
    <source>
        <dbReference type="Proteomes" id="UP001595279"/>
    </source>
</evidence>
<dbReference type="InterPro" id="IPR005218">
    <property type="entry name" value="Diacylglycerol/lipid_kinase"/>
</dbReference>
<keyword evidence="3" id="KW-0444">Lipid biosynthesis</keyword>
<keyword evidence="6 12" id="KW-0418">Kinase</keyword>
<evidence type="ECO:0000256" key="1">
    <source>
        <dbReference type="ARBA" id="ARBA00001946"/>
    </source>
</evidence>
<dbReference type="InterPro" id="IPR017438">
    <property type="entry name" value="ATP-NAD_kinase_N"/>
</dbReference>
<dbReference type="InterPro" id="IPR050187">
    <property type="entry name" value="Lipid_Phosphate_FormReg"/>
</dbReference>
<proteinExistence type="inferred from homology"/>
<feature type="domain" description="DAGKc" evidence="11">
    <location>
        <begin position="6"/>
        <end position="137"/>
    </location>
</feature>
<dbReference type="Pfam" id="PF19279">
    <property type="entry name" value="YegS_C"/>
    <property type="match status" value="1"/>
</dbReference>
<evidence type="ECO:0000313" key="12">
    <source>
        <dbReference type="EMBL" id="MFC3039310.1"/>
    </source>
</evidence>
<evidence type="ECO:0000256" key="7">
    <source>
        <dbReference type="ARBA" id="ARBA00022840"/>
    </source>
</evidence>
<accession>A0ABV7CSW6</accession>
<dbReference type="InterPro" id="IPR016064">
    <property type="entry name" value="NAD/diacylglycerol_kinase_sf"/>
</dbReference>
<dbReference type="GO" id="GO:0016301">
    <property type="term" value="F:kinase activity"/>
    <property type="evidence" value="ECO:0007669"/>
    <property type="project" value="UniProtKB-KW"/>
</dbReference>
<keyword evidence="9" id="KW-0594">Phospholipid biosynthesis</keyword>
<keyword evidence="10" id="KW-1208">Phospholipid metabolism</keyword>
<keyword evidence="8" id="KW-0443">Lipid metabolism</keyword>
<dbReference type="InterPro" id="IPR045540">
    <property type="entry name" value="YegS/DAGK_C"/>
</dbReference>
<evidence type="ECO:0000256" key="9">
    <source>
        <dbReference type="ARBA" id="ARBA00023209"/>
    </source>
</evidence>
<keyword evidence="13" id="KW-1185">Reference proteome</keyword>
<dbReference type="InterPro" id="IPR001206">
    <property type="entry name" value="Diacylglycerol_kinase_cat_dom"/>
</dbReference>
<dbReference type="Pfam" id="PF00781">
    <property type="entry name" value="DAGK_cat"/>
    <property type="match status" value="1"/>
</dbReference>
<dbReference type="EC" id="2.7.1.-" evidence="12"/>
<evidence type="ECO:0000259" key="11">
    <source>
        <dbReference type="PROSITE" id="PS50146"/>
    </source>
</evidence>
<dbReference type="NCBIfam" id="TIGR00147">
    <property type="entry name" value="YegS/Rv2252/BmrU family lipid kinase"/>
    <property type="match status" value="1"/>
</dbReference>
<keyword evidence="5" id="KW-0547">Nucleotide-binding</keyword>
<dbReference type="Proteomes" id="UP001595279">
    <property type="component" value="Unassembled WGS sequence"/>
</dbReference>
<dbReference type="PANTHER" id="PTHR12358">
    <property type="entry name" value="SPHINGOSINE KINASE"/>
    <property type="match status" value="1"/>
</dbReference>
<comment type="similarity">
    <text evidence="2">Belongs to the diacylglycerol/lipid kinase family.</text>
</comment>
<organism evidence="12 13">
    <name type="scientific">Virgibacillus xinjiangensis</name>
    <dbReference type="NCBI Taxonomy" id="393090"/>
    <lineage>
        <taxon>Bacteria</taxon>
        <taxon>Bacillati</taxon>
        <taxon>Bacillota</taxon>
        <taxon>Bacilli</taxon>
        <taxon>Bacillales</taxon>
        <taxon>Bacillaceae</taxon>
        <taxon>Virgibacillus</taxon>
    </lineage>
</organism>
<gene>
    <name evidence="12" type="ORF">ACFOGI_03540</name>
</gene>
<sequence length="303" mass="33456">MEKTDVKFDKALFLYNGNAGNDELKWKLAKTLPVLAEGIRDLRVVMTSSAEEAVYVCRKHSKEVDLLIILGGDGTVHQCINSISGLTHRPVLAILPGGTSNDFSRMLGMPQDLEQAAAALLEGEVMNIDVGTENERYFLNFWGIGLVAETSRNIDAEQKRNLGVLSYFMSTIRTVNQAEPFYYKIVADGATYEDEAVLVIVLNGKFLGTREVPIPSIQADDGLLDVLVVKTSTLASFRELLSIRNPNADMERFRELEHFQAKEVNITTQASKEADMDGELVGATPANISILPHHLQIIGFSQQ</sequence>
<evidence type="ECO:0000256" key="10">
    <source>
        <dbReference type="ARBA" id="ARBA00023264"/>
    </source>
</evidence>
<dbReference type="PANTHER" id="PTHR12358:SF107">
    <property type="entry name" value="LIPID KINASE BMRU-RELATED"/>
    <property type="match status" value="1"/>
</dbReference>
<evidence type="ECO:0000256" key="2">
    <source>
        <dbReference type="ARBA" id="ARBA00005983"/>
    </source>
</evidence>
<protein>
    <submittedName>
        <fullName evidence="12">Diacylglycerol/lipid kinase family protein</fullName>
        <ecNumber evidence="12">2.7.1.-</ecNumber>
    </submittedName>
</protein>
<dbReference type="Gene3D" id="3.40.50.10330">
    <property type="entry name" value="Probable inorganic polyphosphate/atp-NAD kinase, domain 1"/>
    <property type="match status" value="1"/>
</dbReference>
<dbReference type="RefSeq" id="WP_390268493.1">
    <property type="nucleotide sequence ID" value="NZ_JBHRSA010000009.1"/>
</dbReference>